<name>A0AAV0AM56_PHAPC</name>
<comment type="caution">
    <text evidence="2">The sequence shown here is derived from an EMBL/GenBank/DDBJ whole genome shotgun (WGS) entry which is preliminary data.</text>
</comment>
<gene>
    <name evidence="2" type="ORF">PPACK8108_LOCUS3914</name>
</gene>
<dbReference type="Proteomes" id="UP001153365">
    <property type="component" value="Unassembled WGS sequence"/>
</dbReference>
<dbReference type="AlphaFoldDB" id="A0AAV0AM56"/>
<dbReference type="EMBL" id="CALTRL010000698">
    <property type="protein sequence ID" value="CAH7669315.1"/>
    <property type="molecule type" value="Genomic_DNA"/>
</dbReference>
<keyword evidence="3" id="KW-1185">Reference proteome</keyword>
<evidence type="ECO:0000313" key="3">
    <source>
        <dbReference type="Proteomes" id="UP001153365"/>
    </source>
</evidence>
<feature type="transmembrane region" description="Helical" evidence="1">
    <location>
        <begin position="36"/>
        <end position="60"/>
    </location>
</feature>
<sequence>MFKYIYILNYFYHIYTQLDMLSHQIILYQNSLFFSLSKYCSVSLCFIFTFNLCSSIFLFTTEHIVNRIYKACNSYS</sequence>
<evidence type="ECO:0000256" key="1">
    <source>
        <dbReference type="SAM" id="Phobius"/>
    </source>
</evidence>
<keyword evidence="1" id="KW-0472">Membrane</keyword>
<keyword evidence="1" id="KW-1133">Transmembrane helix</keyword>
<reference evidence="2" key="1">
    <citation type="submission" date="2022-06" db="EMBL/GenBank/DDBJ databases">
        <authorList>
            <consortium name="SYNGENTA / RWTH Aachen University"/>
        </authorList>
    </citation>
    <scope>NUCLEOTIDE SEQUENCE</scope>
</reference>
<protein>
    <submittedName>
        <fullName evidence="2">Uncharacterized protein</fullName>
    </submittedName>
</protein>
<accession>A0AAV0AM56</accession>
<proteinExistence type="predicted"/>
<evidence type="ECO:0000313" key="2">
    <source>
        <dbReference type="EMBL" id="CAH7669315.1"/>
    </source>
</evidence>
<keyword evidence="1" id="KW-0812">Transmembrane</keyword>
<organism evidence="2 3">
    <name type="scientific">Phakopsora pachyrhizi</name>
    <name type="common">Asian soybean rust disease fungus</name>
    <dbReference type="NCBI Taxonomy" id="170000"/>
    <lineage>
        <taxon>Eukaryota</taxon>
        <taxon>Fungi</taxon>
        <taxon>Dikarya</taxon>
        <taxon>Basidiomycota</taxon>
        <taxon>Pucciniomycotina</taxon>
        <taxon>Pucciniomycetes</taxon>
        <taxon>Pucciniales</taxon>
        <taxon>Phakopsoraceae</taxon>
        <taxon>Phakopsora</taxon>
    </lineage>
</organism>